<dbReference type="Gene3D" id="3.30.530.20">
    <property type="match status" value="1"/>
</dbReference>
<dbReference type="RefSeq" id="WP_055578228.1">
    <property type="nucleotide sequence ID" value="NZ_LKTM01000146.1"/>
</dbReference>
<dbReference type="InterPro" id="IPR023393">
    <property type="entry name" value="START-like_dom_sf"/>
</dbReference>
<organism evidence="1 2">
    <name type="scientific">Mycobacterium gordonae</name>
    <dbReference type="NCBI Taxonomy" id="1778"/>
    <lineage>
        <taxon>Bacteria</taxon>
        <taxon>Bacillati</taxon>
        <taxon>Actinomycetota</taxon>
        <taxon>Actinomycetes</taxon>
        <taxon>Mycobacteriales</taxon>
        <taxon>Mycobacteriaceae</taxon>
        <taxon>Mycobacterium</taxon>
    </lineage>
</organism>
<dbReference type="Proteomes" id="UP000051677">
    <property type="component" value="Unassembled WGS sequence"/>
</dbReference>
<protein>
    <recommendedName>
        <fullName evidence="3">SRPBCC family protein</fullName>
    </recommendedName>
</protein>
<comment type="caution">
    <text evidence="1">The sequence shown here is derived from an EMBL/GenBank/DDBJ whole genome shotgun (WGS) entry which is preliminary data.</text>
</comment>
<dbReference type="InterPro" id="IPR019587">
    <property type="entry name" value="Polyketide_cyclase/dehydratase"/>
</dbReference>
<reference evidence="1 2" key="1">
    <citation type="submission" date="2015-10" db="EMBL/GenBank/DDBJ databases">
        <title>Mycobacterium gordonae draft genome assembly.</title>
        <authorList>
            <person name="Ustinova V."/>
            <person name="Smirnova T."/>
            <person name="Blagodatskikh K."/>
            <person name="Varlamov D."/>
            <person name="Larionova E."/>
            <person name="Chernousova L."/>
        </authorList>
    </citation>
    <scope>NUCLEOTIDE SEQUENCE [LARGE SCALE GENOMIC DNA]</scope>
    <source>
        <strain evidence="1 2">CTRI 14-8773</strain>
    </source>
</reference>
<proteinExistence type="predicted"/>
<name>A0A0Q2UE29_MYCGO</name>
<evidence type="ECO:0000313" key="2">
    <source>
        <dbReference type="Proteomes" id="UP000051677"/>
    </source>
</evidence>
<dbReference type="STRING" id="1778.A9W97_19430"/>
<evidence type="ECO:0000313" key="1">
    <source>
        <dbReference type="EMBL" id="KQH78888.1"/>
    </source>
</evidence>
<dbReference type="Pfam" id="PF10604">
    <property type="entry name" value="Polyketide_cyc2"/>
    <property type="match status" value="1"/>
</dbReference>
<accession>A0A0Q2UE29</accession>
<dbReference type="SUPFAM" id="SSF55961">
    <property type="entry name" value="Bet v1-like"/>
    <property type="match status" value="1"/>
</dbReference>
<sequence length="159" mass="18082">MPNGVRVEQSRTLPVTPEQAFRGIIEMDVPTMFRRRYGPIPPILNVSGRDSGDWRGTAGQTRVLELGPWGSIRETVVSVDEPHAWVYRITDFNGPLAVLLDKIEAEFLFRPAGTGTRITWRYNMFPRSRVAASALPAFGWFWRGYARQMLEELSSWLVG</sequence>
<evidence type="ECO:0008006" key="3">
    <source>
        <dbReference type="Google" id="ProtNLM"/>
    </source>
</evidence>
<dbReference type="OrthoDB" id="4724764at2"/>
<dbReference type="AlphaFoldDB" id="A0A0Q2UE29"/>
<dbReference type="EMBL" id="LKTM01000146">
    <property type="protein sequence ID" value="KQH78888.1"/>
    <property type="molecule type" value="Genomic_DNA"/>
</dbReference>
<gene>
    <name evidence="1" type="ORF">AO501_16710</name>
</gene>